<protein>
    <submittedName>
        <fullName evidence="6">Ribosomal protein S6 modification protein</fullName>
    </submittedName>
</protein>
<keyword evidence="3 4" id="KW-0067">ATP-binding</keyword>
<dbReference type="AlphaFoldDB" id="G4RPU7"/>
<dbReference type="InterPro" id="IPR011761">
    <property type="entry name" value="ATP-grasp"/>
</dbReference>
<dbReference type="GO" id="GO:0016879">
    <property type="term" value="F:ligase activity, forming carbon-nitrogen bonds"/>
    <property type="evidence" value="ECO:0007669"/>
    <property type="project" value="TreeGrafter"/>
</dbReference>
<dbReference type="eggNOG" id="arCOG01589">
    <property type="taxonomic scope" value="Archaea"/>
</dbReference>
<keyword evidence="7" id="KW-1185">Reference proteome</keyword>
<dbReference type="Gene3D" id="3.40.50.20">
    <property type="match status" value="1"/>
</dbReference>
<dbReference type="STRING" id="768679.TTX_0940"/>
<evidence type="ECO:0000313" key="6">
    <source>
        <dbReference type="EMBL" id="CCC81592.1"/>
    </source>
</evidence>
<dbReference type="InterPro" id="IPR013651">
    <property type="entry name" value="ATP-grasp_RimK-type"/>
</dbReference>
<keyword evidence="2 4" id="KW-0547">Nucleotide-binding</keyword>
<evidence type="ECO:0000259" key="5">
    <source>
        <dbReference type="PROSITE" id="PS50975"/>
    </source>
</evidence>
<name>G4RPU7_THETK</name>
<evidence type="ECO:0000256" key="1">
    <source>
        <dbReference type="ARBA" id="ARBA00022723"/>
    </source>
</evidence>
<dbReference type="PATRIC" id="fig|768679.9.peg.950"/>
<dbReference type="NCBIfam" id="TIGR00768">
    <property type="entry name" value="rimK_fam"/>
    <property type="match status" value="1"/>
</dbReference>
<dbReference type="Gene3D" id="3.30.1490.20">
    <property type="entry name" value="ATP-grasp fold, A domain"/>
    <property type="match status" value="1"/>
</dbReference>
<dbReference type="SUPFAM" id="SSF56059">
    <property type="entry name" value="Glutathione synthetase ATP-binding domain-like"/>
    <property type="match status" value="1"/>
</dbReference>
<dbReference type="EMBL" id="FN869859">
    <property type="protein sequence ID" value="CCC81592.1"/>
    <property type="molecule type" value="Genomic_DNA"/>
</dbReference>
<sequence length="298" mass="33535">MNIGIIRPYEVEFNPGDVADLEAAITERGHRPIRIYIDMIEVRLRNGIEIWQSIGRGEPERLEVPAAVLRHLGIFRDFEQFSYRVFAARSIELAGTKVINPVLSWLVASDKLASTAALLRANVPVPDTIVSENMFSAYRAVREFREAVVKPLRGSMGYGVFRLNDPDIAMHVFSMMTNLNKPFYVQRYVEKRGGDYRVVVVGDRAIGAEFRRSENWKTNIAQGARPEPAKLTPELEELAVKSVKALGLEYGGVDIAETDEGYFVFEVNPSMSWQGFKTATGINPAPFIVDRLLELAKR</sequence>
<dbReference type="OrthoDB" id="33241at2157"/>
<accession>G4RPU7</accession>
<dbReference type="GO" id="GO:0005524">
    <property type="term" value="F:ATP binding"/>
    <property type="evidence" value="ECO:0007669"/>
    <property type="project" value="UniProtKB-UniRule"/>
</dbReference>
<dbReference type="Proteomes" id="UP000002654">
    <property type="component" value="Chromosome"/>
</dbReference>
<dbReference type="PANTHER" id="PTHR21621">
    <property type="entry name" value="RIBOSOMAL PROTEIN S6 MODIFICATION PROTEIN"/>
    <property type="match status" value="1"/>
</dbReference>
<keyword evidence="1" id="KW-0479">Metal-binding</keyword>
<dbReference type="RefSeq" id="WP_014126848.1">
    <property type="nucleotide sequence ID" value="NC_016070.1"/>
</dbReference>
<feature type="domain" description="ATP-grasp" evidence="5">
    <location>
        <begin position="115"/>
        <end position="293"/>
    </location>
</feature>
<dbReference type="InterPro" id="IPR013815">
    <property type="entry name" value="ATP_grasp_subdomain_1"/>
</dbReference>
<dbReference type="HOGENOM" id="CLU_054353_2_0_2"/>
<dbReference type="GO" id="GO:0046872">
    <property type="term" value="F:metal ion binding"/>
    <property type="evidence" value="ECO:0007669"/>
    <property type="project" value="UniProtKB-KW"/>
</dbReference>
<dbReference type="PANTHER" id="PTHR21621:SF0">
    <property type="entry name" value="BETA-CITRYLGLUTAMATE SYNTHASE B-RELATED"/>
    <property type="match status" value="1"/>
</dbReference>
<gene>
    <name evidence="6" type="primary">rimK</name>
    <name evidence="6" type="ordered locus">TTX_0940</name>
</gene>
<dbReference type="GeneID" id="11261833"/>
<proteinExistence type="predicted"/>
<dbReference type="Gene3D" id="3.30.470.20">
    <property type="entry name" value="ATP-grasp fold, B domain"/>
    <property type="match status" value="1"/>
</dbReference>
<dbReference type="Pfam" id="PF08443">
    <property type="entry name" value="RimK"/>
    <property type="match status" value="1"/>
</dbReference>
<dbReference type="PROSITE" id="PS50975">
    <property type="entry name" value="ATP_GRASP"/>
    <property type="match status" value="1"/>
</dbReference>
<evidence type="ECO:0000256" key="4">
    <source>
        <dbReference type="PROSITE-ProRule" id="PRU00409"/>
    </source>
</evidence>
<evidence type="ECO:0000256" key="2">
    <source>
        <dbReference type="ARBA" id="ARBA00022741"/>
    </source>
</evidence>
<reference evidence="6 7" key="1">
    <citation type="journal article" date="2011" name="PLoS ONE">
        <title>The complete genome sequence of Thermoproteus tenax: a physiologically versatile member of the Crenarchaeota.</title>
        <authorList>
            <person name="Siebers B."/>
            <person name="Zaparty M."/>
            <person name="Raddatz G."/>
            <person name="Tjaden B."/>
            <person name="Albers S.V."/>
            <person name="Bell S.D."/>
            <person name="Blombach F."/>
            <person name="Kletzin A."/>
            <person name="Kyrpides N."/>
            <person name="Lanz C."/>
            <person name="Plagens A."/>
            <person name="Rampp M."/>
            <person name="Rosinus A."/>
            <person name="von Jan M."/>
            <person name="Makarova K.S."/>
            <person name="Klenk H.P."/>
            <person name="Schuster S.C."/>
            <person name="Hensel R."/>
        </authorList>
    </citation>
    <scope>NUCLEOTIDE SEQUENCE [LARGE SCALE GENOMIC DNA]</scope>
    <source>
        <strain evidence="7">ATCC 35583 / DSM 2078 / JCM 9277 / NBRC 100435 / Kra 1</strain>
    </source>
</reference>
<dbReference type="InterPro" id="IPR004666">
    <property type="entry name" value="Rp_bS6_RimK/Lys_biosynth_LsyX"/>
</dbReference>
<dbReference type="PaxDb" id="768679-TTX_0940"/>
<dbReference type="GO" id="GO:0005737">
    <property type="term" value="C:cytoplasm"/>
    <property type="evidence" value="ECO:0007669"/>
    <property type="project" value="TreeGrafter"/>
</dbReference>
<evidence type="ECO:0000256" key="3">
    <source>
        <dbReference type="ARBA" id="ARBA00022840"/>
    </source>
</evidence>
<organism evidence="6 7">
    <name type="scientific">Thermoproteus tenax (strain ATCC 35583 / DSM 2078 / JCM 9277 / NBRC 100435 / Kra 1)</name>
    <dbReference type="NCBI Taxonomy" id="768679"/>
    <lineage>
        <taxon>Archaea</taxon>
        <taxon>Thermoproteota</taxon>
        <taxon>Thermoprotei</taxon>
        <taxon>Thermoproteales</taxon>
        <taxon>Thermoproteaceae</taxon>
        <taxon>Thermoproteus</taxon>
    </lineage>
</organism>
<dbReference type="KEGG" id="ttn:TTX_0940"/>
<evidence type="ECO:0000313" key="7">
    <source>
        <dbReference type="Proteomes" id="UP000002654"/>
    </source>
</evidence>